<evidence type="ECO:0000256" key="1">
    <source>
        <dbReference type="ARBA" id="ARBA00022490"/>
    </source>
</evidence>
<protein>
    <recommendedName>
        <fullName evidence="8">Glutamate 5-kinase</fullName>
        <ecNumber evidence="8">2.7.2.11</ecNumber>
    </recommendedName>
    <alternativeName>
        <fullName evidence="8">Gamma-glutamyl kinase</fullName>
        <shortName evidence="8">GK</shortName>
    </alternativeName>
</protein>
<dbReference type="PROSITE" id="PS50890">
    <property type="entry name" value="PUA"/>
    <property type="match status" value="1"/>
</dbReference>
<evidence type="ECO:0000313" key="10">
    <source>
        <dbReference type="EMBL" id="MFC6440653.1"/>
    </source>
</evidence>
<dbReference type="Pfam" id="PF00696">
    <property type="entry name" value="AA_kinase"/>
    <property type="match status" value="1"/>
</dbReference>
<organism evidence="10 11">
    <name type="scientific">Pseudobowmanella zhangzhouensis</name>
    <dbReference type="NCBI Taxonomy" id="1537679"/>
    <lineage>
        <taxon>Bacteria</taxon>
        <taxon>Pseudomonadati</taxon>
        <taxon>Pseudomonadota</taxon>
        <taxon>Gammaproteobacteria</taxon>
        <taxon>Alteromonadales</taxon>
        <taxon>Alteromonadaceae</taxon>
    </lineage>
</organism>
<keyword evidence="4 8" id="KW-0808">Transferase</keyword>
<dbReference type="Gene3D" id="3.40.1160.10">
    <property type="entry name" value="Acetylglutamate kinase-like"/>
    <property type="match status" value="1"/>
</dbReference>
<keyword evidence="7 8" id="KW-0067">ATP-binding</keyword>
<evidence type="ECO:0000256" key="6">
    <source>
        <dbReference type="ARBA" id="ARBA00022777"/>
    </source>
</evidence>
<dbReference type="SUPFAM" id="SSF53633">
    <property type="entry name" value="Carbamate kinase-like"/>
    <property type="match status" value="1"/>
</dbReference>
<dbReference type="NCBIfam" id="TIGR01027">
    <property type="entry name" value="proB"/>
    <property type="match status" value="1"/>
</dbReference>
<evidence type="ECO:0000259" key="9">
    <source>
        <dbReference type="SMART" id="SM00359"/>
    </source>
</evidence>
<comment type="pathway">
    <text evidence="8">Amino-acid biosynthesis; L-proline biosynthesis; L-glutamate 5-semialdehyde from L-glutamate: step 1/2.</text>
</comment>
<comment type="similarity">
    <text evidence="8">Belongs to the glutamate 5-kinase family.</text>
</comment>
<proteinExistence type="inferred from homology"/>
<comment type="caution">
    <text evidence="10">The sequence shown here is derived from an EMBL/GenBank/DDBJ whole genome shotgun (WGS) entry which is preliminary data.</text>
</comment>
<dbReference type="InterPro" id="IPR036974">
    <property type="entry name" value="PUA_sf"/>
</dbReference>
<gene>
    <name evidence="8 10" type="primary">proB</name>
    <name evidence="10" type="ORF">ACFP85_10915</name>
</gene>
<dbReference type="CDD" id="cd04242">
    <property type="entry name" value="AAK_G5K_ProB"/>
    <property type="match status" value="1"/>
</dbReference>
<name>A0ABW1XKS1_9ALTE</name>
<dbReference type="PANTHER" id="PTHR43654:SF1">
    <property type="entry name" value="ISOPENTENYL PHOSPHATE KINASE"/>
    <property type="match status" value="1"/>
</dbReference>
<comment type="function">
    <text evidence="8">Catalyzes the transfer of a phosphate group to glutamate to form L-glutamate 5-phosphate.</text>
</comment>
<feature type="binding site" evidence="8">
    <location>
        <position position="137"/>
    </location>
    <ligand>
        <name>substrate</name>
    </ligand>
</feature>
<dbReference type="InterPro" id="IPR015947">
    <property type="entry name" value="PUA-like_sf"/>
</dbReference>
<keyword evidence="2 8" id="KW-0028">Amino-acid biosynthesis</keyword>
<feature type="binding site" evidence="8">
    <location>
        <position position="54"/>
    </location>
    <ligand>
        <name>substrate</name>
    </ligand>
</feature>
<dbReference type="InterPro" id="IPR036393">
    <property type="entry name" value="AceGlu_kinase-like_sf"/>
</dbReference>
<dbReference type="PRINTS" id="PR00474">
    <property type="entry name" value="GLU5KINASE"/>
</dbReference>
<dbReference type="PIRSF" id="PIRSF000729">
    <property type="entry name" value="GK"/>
    <property type="match status" value="1"/>
</dbReference>
<feature type="binding site" evidence="8">
    <location>
        <begin position="211"/>
        <end position="217"/>
    </location>
    <ligand>
        <name>ATP</name>
        <dbReference type="ChEBI" id="CHEBI:30616"/>
    </ligand>
</feature>
<dbReference type="PROSITE" id="PS00902">
    <property type="entry name" value="GLUTAMATE_5_KINASE"/>
    <property type="match status" value="1"/>
</dbReference>
<dbReference type="RefSeq" id="WP_131259610.1">
    <property type="nucleotide sequence ID" value="NZ_JBHSUS010000001.1"/>
</dbReference>
<feature type="binding site" evidence="8">
    <location>
        <position position="14"/>
    </location>
    <ligand>
        <name>ATP</name>
        <dbReference type="ChEBI" id="CHEBI:30616"/>
    </ligand>
</feature>
<dbReference type="EC" id="2.7.2.11" evidence="8"/>
<evidence type="ECO:0000256" key="3">
    <source>
        <dbReference type="ARBA" id="ARBA00022650"/>
    </source>
</evidence>
<dbReference type="InterPro" id="IPR041739">
    <property type="entry name" value="G5K_ProB"/>
</dbReference>
<dbReference type="InterPro" id="IPR001048">
    <property type="entry name" value="Asp/Glu/Uridylate_kinase"/>
</dbReference>
<dbReference type="SMART" id="SM00359">
    <property type="entry name" value="PUA"/>
    <property type="match status" value="1"/>
</dbReference>
<evidence type="ECO:0000256" key="4">
    <source>
        <dbReference type="ARBA" id="ARBA00022679"/>
    </source>
</evidence>
<dbReference type="InterPro" id="IPR019797">
    <property type="entry name" value="Glutamate_5-kinase_CS"/>
</dbReference>
<keyword evidence="3 8" id="KW-0641">Proline biosynthesis</keyword>
<comment type="catalytic activity">
    <reaction evidence="8">
        <text>L-glutamate + ATP = L-glutamyl 5-phosphate + ADP</text>
        <dbReference type="Rhea" id="RHEA:14877"/>
        <dbReference type="ChEBI" id="CHEBI:29985"/>
        <dbReference type="ChEBI" id="CHEBI:30616"/>
        <dbReference type="ChEBI" id="CHEBI:58274"/>
        <dbReference type="ChEBI" id="CHEBI:456216"/>
        <dbReference type="EC" id="2.7.2.11"/>
    </reaction>
</comment>
<keyword evidence="5 8" id="KW-0547">Nucleotide-binding</keyword>
<comment type="subcellular location">
    <subcellularLocation>
        <location evidence="8">Cytoplasm</location>
    </subcellularLocation>
</comment>
<dbReference type="GO" id="GO:0004349">
    <property type="term" value="F:glutamate 5-kinase activity"/>
    <property type="evidence" value="ECO:0007669"/>
    <property type="project" value="UniProtKB-EC"/>
</dbReference>
<dbReference type="Gene3D" id="2.30.130.10">
    <property type="entry name" value="PUA domain"/>
    <property type="match status" value="1"/>
</dbReference>
<feature type="domain" description="PUA" evidence="9">
    <location>
        <begin position="277"/>
        <end position="359"/>
    </location>
</feature>
<dbReference type="CDD" id="cd21157">
    <property type="entry name" value="PUA_G5K"/>
    <property type="match status" value="1"/>
</dbReference>
<evidence type="ECO:0000313" key="11">
    <source>
        <dbReference type="Proteomes" id="UP001596364"/>
    </source>
</evidence>
<accession>A0ABW1XKS1</accession>
<dbReference type="InterPro" id="IPR002478">
    <property type="entry name" value="PUA"/>
</dbReference>
<feature type="binding site" evidence="8">
    <location>
        <begin position="169"/>
        <end position="170"/>
    </location>
    <ligand>
        <name>ATP</name>
        <dbReference type="ChEBI" id="CHEBI:30616"/>
    </ligand>
</feature>
<evidence type="ECO:0000256" key="2">
    <source>
        <dbReference type="ARBA" id="ARBA00022605"/>
    </source>
</evidence>
<dbReference type="InterPro" id="IPR005715">
    <property type="entry name" value="Glu_5kinase/COase_Synthase"/>
</dbReference>
<dbReference type="SUPFAM" id="SSF88697">
    <property type="entry name" value="PUA domain-like"/>
    <property type="match status" value="1"/>
</dbReference>
<dbReference type="EMBL" id="JBHSUS010000001">
    <property type="protein sequence ID" value="MFC6440653.1"/>
    <property type="molecule type" value="Genomic_DNA"/>
</dbReference>
<evidence type="ECO:0000256" key="7">
    <source>
        <dbReference type="ARBA" id="ARBA00022840"/>
    </source>
</evidence>
<dbReference type="Pfam" id="PF01472">
    <property type="entry name" value="PUA"/>
    <property type="match status" value="1"/>
</dbReference>
<dbReference type="Proteomes" id="UP001596364">
    <property type="component" value="Unassembled WGS sequence"/>
</dbReference>
<dbReference type="PANTHER" id="PTHR43654">
    <property type="entry name" value="GLUTAMATE 5-KINASE"/>
    <property type="match status" value="1"/>
</dbReference>
<reference evidence="11" key="1">
    <citation type="journal article" date="2019" name="Int. J. Syst. Evol. Microbiol.">
        <title>The Global Catalogue of Microorganisms (GCM) 10K type strain sequencing project: providing services to taxonomists for standard genome sequencing and annotation.</title>
        <authorList>
            <consortium name="The Broad Institute Genomics Platform"/>
            <consortium name="The Broad Institute Genome Sequencing Center for Infectious Disease"/>
            <person name="Wu L."/>
            <person name="Ma J."/>
        </authorList>
    </citation>
    <scope>NUCLEOTIDE SEQUENCE [LARGE SCALE GENOMIC DNA]</scope>
    <source>
        <strain evidence="11">CGMCC 1.16031</strain>
    </source>
</reference>
<dbReference type="InterPro" id="IPR011529">
    <property type="entry name" value="Glu_5kinase"/>
</dbReference>
<sequence length="367" mass="38868">MEKAQFAWQRVVIKVGSALISPDGNGCKTEHLLAIARFIIAARHQDKQVILVSSGSVAAGRNAIAHHAPLSLAGKQAMAAVGQTRMMANWARLFDFPCAQILLTHQDIASRARYLNIKNTLRELLDNGVLPIVNENDTVATEELKFGDNDNLAAQVALVADADTLVICTDVEGVFDKDPRSHSDARLLAELTQITESTLAMAGGSSSGVGTGGMLSKLQAAQKASAQGIQTFICNGQNEQALAALARGQTAGTRVLPQQSIASAKKHWLKHSLKAQGQILIDEGAHNALKERGASLLPAGIIGVEGKFNAGDAVDVCLGKQLVARGLSAYSSAELQQIKGLHSQRIATVLGYSQQAVALHRDDLVLL</sequence>
<dbReference type="HAMAP" id="MF_00456">
    <property type="entry name" value="ProB"/>
    <property type="match status" value="1"/>
</dbReference>
<feature type="binding site" evidence="8">
    <location>
        <position position="149"/>
    </location>
    <ligand>
        <name>substrate</name>
    </ligand>
</feature>
<evidence type="ECO:0000256" key="8">
    <source>
        <dbReference type="HAMAP-Rule" id="MF_00456"/>
    </source>
</evidence>
<keyword evidence="11" id="KW-1185">Reference proteome</keyword>
<evidence type="ECO:0000256" key="5">
    <source>
        <dbReference type="ARBA" id="ARBA00022741"/>
    </source>
</evidence>
<dbReference type="InterPro" id="IPR001057">
    <property type="entry name" value="Glu/AcGlu_kinase"/>
</dbReference>
<keyword evidence="1 8" id="KW-0963">Cytoplasm</keyword>
<keyword evidence="6 8" id="KW-0418">Kinase</keyword>